<reference evidence="1 2" key="2">
    <citation type="journal article" date="2022" name="Mar. Drugs">
        <title>Bioassay-Guided Fractionation Leads to the Detection of Cholic Acid Generated by the Rare Thalassomonas sp.</title>
        <authorList>
            <person name="Pheiffer F."/>
            <person name="Schneider Y.K."/>
            <person name="Hansen E.H."/>
            <person name="Andersen J.H."/>
            <person name="Isaksson J."/>
            <person name="Busche T."/>
            <person name="R C."/>
            <person name="Kalinowski J."/>
            <person name="Zyl L.V."/>
            <person name="Trindade M."/>
        </authorList>
    </citation>
    <scope>NUCLEOTIDE SEQUENCE [LARGE SCALE GENOMIC DNA]</scope>
    <source>
        <strain evidence="1 2">XOM25</strain>
    </source>
</reference>
<sequence>MKQEKSEGEQVMGSSADLQCQQRLELSHLLGTWVNVNSRADFIARFALTLEGDALKLTLLSTSGACEQTQLHLDVHPVASPGSELATGFYHYRQASGSIFAANEKNGVLVLQSYRQQVENQKDNLLTREFYYREASLEPVDKNAQNLQFPGGKTEAAIREQAGENIQAKENFQALAGNWHNTYRQSRWMKAFAIEKTPSAWELEVFGDCNGVTWPKMTLTPYSFDVQEMGFVAYCDLGSVSGLFCAYSNKGLIVVSVFFAADKGGPGQPAVKTFCREFYAKPG</sequence>
<dbReference type="EMBL" id="CP059733">
    <property type="protein sequence ID" value="WDE08024.1"/>
    <property type="molecule type" value="Genomic_DNA"/>
</dbReference>
<dbReference type="AlphaFoldDB" id="A0AAF0CDD7"/>
<dbReference type="RefSeq" id="WP_044840155.1">
    <property type="nucleotide sequence ID" value="NZ_CP059733.1"/>
</dbReference>
<keyword evidence="2" id="KW-1185">Reference proteome</keyword>
<reference evidence="1 2" key="1">
    <citation type="journal article" date="2015" name="Genome Announc.">
        <title>Draft Genome Sequences of Marine Isolates of Thalassomonas viridans and Thalassomonas actiniarum.</title>
        <authorList>
            <person name="Olonade I."/>
            <person name="van Zyl L.J."/>
            <person name="Trindade M."/>
        </authorList>
    </citation>
    <scope>NUCLEOTIDE SEQUENCE [LARGE SCALE GENOMIC DNA]</scope>
    <source>
        <strain evidence="1 2">XOM25</strain>
    </source>
</reference>
<dbReference type="Proteomes" id="UP000032352">
    <property type="component" value="Chromosome"/>
</dbReference>
<accession>A0AAF0CDD7</accession>
<dbReference type="KEGG" id="tvd:SG34_014685"/>
<proteinExistence type="predicted"/>
<organism evidence="1 2">
    <name type="scientific">Thalassomonas viridans</name>
    <dbReference type="NCBI Taxonomy" id="137584"/>
    <lineage>
        <taxon>Bacteria</taxon>
        <taxon>Pseudomonadati</taxon>
        <taxon>Pseudomonadota</taxon>
        <taxon>Gammaproteobacteria</taxon>
        <taxon>Alteromonadales</taxon>
        <taxon>Colwelliaceae</taxon>
        <taxon>Thalassomonas</taxon>
    </lineage>
</organism>
<evidence type="ECO:0000313" key="1">
    <source>
        <dbReference type="EMBL" id="WDE08024.1"/>
    </source>
</evidence>
<gene>
    <name evidence="1" type="ORF">SG34_014685</name>
</gene>
<evidence type="ECO:0000313" key="2">
    <source>
        <dbReference type="Proteomes" id="UP000032352"/>
    </source>
</evidence>
<name>A0AAF0CDD7_9GAMM</name>
<protein>
    <submittedName>
        <fullName evidence="1">Uncharacterized protein</fullName>
    </submittedName>
</protein>